<dbReference type="PANTHER" id="PTHR30352">
    <property type="entry name" value="PYRUVATE FORMATE-LYASE-ACTIVATING ENZYME"/>
    <property type="match status" value="1"/>
</dbReference>
<accession>H3NMP3</accession>
<dbReference type="AlphaFoldDB" id="H3NMP3"/>
<keyword evidence="8 12" id="KW-0560">Oxidoreductase</keyword>
<evidence type="ECO:0000256" key="8">
    <source>
        <dbReference type="ARBA" id="ARBA00023002"/>
    </source>
</evidence>
<dbReference type="InterPro" id="IPR001989">
    <property type="entry name" value="Radical_activat_CS"/>
</dbReference>
<evidence type="ECO:0000256" key="10">
    <source>
        <dbReference type="ARBA" id="ARBA00023014"/>
    </source>
</evidence>
<keyword evidence="7" id="KW-0479">Metal-binding</keyword>
<evidence type="ECO:0000256" key="2">
    <source>
        <dbReference type="ARBA" id="ARBA00003852"/>
    </source>
</evidence>
<dbReference type="SFLD" id="SFLDG01063">
    <property type="entry name" value="activating_enzymes__group_1"/>
    <property type="match status" value="1"/>
</dbReference>
<comment type="catalytic activity">
    <reaction evidence="11">
        <text>glycyl-[protein] + reduced [flavodoxin] + S-adenosyl-L-methionine = glycin-2-yl radical-[protein] + semiquinone [flavodoxin] + 5'-deoxyadenosine + L-methionine + H(+)</text>
        <dbReference type="Rhea" id="RHEA:61976"/>
        <dbReference type="Rhea" id="RHEA-COMP:10622"/>
        <dbReference type="Rhea" id="RHEA-COMP:14480"/>
        <dbReference type="Rhea" id="RHEA-COMP:15993"/>
        <dbReference type="Rhea" id="RHEA-COMP:15994"/>
        <dbReference type="ChEBI" id="CHEBI:15378"/>
        <dbReference type="ChEBI" id="CHEBI:17319"/>
        <dbReference type="ChEBI" id="CHEBI:29947"/>
        <dbReference type="ChEBI" id="CHEBI:32722"/>
        <dbReference type="ChEBI" id="CHEBI:57618"/>
        <dbReference type="ChEBI" id="CHEBI:57844"/>
        <dbReference type="ChEBI" id="CHEBI:59789"/>
        <dbReference type="ChEBI" id="CHEBI:140311"/>
    </reaction>
</comment>
<dbReference type="EC" id="1.97.1.-" evidence="12"/>
<dbReference type="SFLD" id="SFLDF00299">
    <property type="entry name" value="anaerobic_ribonucleoside-triph"/>
    <property type="match status" value="1"/>
</dbReference>
<keyword evidence="10" id="KW-0411">Iron-sulfur</keyword>
<name>H3NMP3_9FIRM</name>
<evidence type="ECO:0000256" key="9">
    <source>
        <dbReference type="ARBA" id="ARBA00023004"/>
    </source>
</evidence>
<dbReference type="GO" id="GO:0043365">
    <property type="term" value="F:[formate-C-acetyltransferase]-activating enzyme activity"/>
    <property type="evidence" value="ECO:0007669"/>
    <property type="project" value="InterPro"/>
</dbReference>
<dbReference type="eggNOG" id="COG0602">
    <property type="taxonomic scope" value="Bacteria"/>
</dbReference>
<keyword evidence="6" id="KW-0949">S-adenosyl-L-methionine</keyword>
<dbReference type="GO" id="GO:0046872">
    <property type="term" value="F:metal ion binding"/>
    <property type="evidence" value="ECO:0007669"/>
    <property type="project" value="UniProtKB-KW"/>
</dbReference>
<gene>
    <name evidence="13" type="ORF">HMPREF9709_00604</name>
</gene>
<dbReference type="HOGENOM" id="CLU_089926_2_1_9"/>
<comment type="cofactor">
    <cofactor evidence="1">
        <name>[4Fe-4S] cluster</name>
        <dbReference type="ChEBI" id="CHEBI:49883"/>
    </cofactor>
</comment>
<evidence type="ECO:0000256" key="3">
    <source>
        <dbReference type="ARBA" id="ARBA00009777"/>
    </source>
</evidence>
<dbReference type="CDD" id="cd01335">
    <property type="entry name" value="Radical_SAM"/>
    <property type="match status" value="1"/>
</dbReference>
<dbReference type="InterPro" id="IPR013785">
    <property type="entry name" value="Aldolase_TIM"/>
</dbReference>
<protein>
    <recommendedName>
        <fullName evidence="4 12">Anaerobic ribonucleoside-triphosphate reductase-activating protein</fullName>
        <ecNumber evidence="12">1.97.1.-</ecNumber>
    </recommendedName>
</protein>
<dbReference type="InterPro" id="IPR058240">
    <property type="entry name" value="rSAM_sf"/>
</dbReference>
<dbReference type="PANTHER" id="PTHR30352:SF2">
    <property type="entry name" value="ANAEROBIC RIBONUCLEOSIDE-TRIPHOSPHATE REDUCTASE-ACTIVATING PROTEIN"/>
    <property type="match status" value="1"/>
</dbReference>
<dbReference type="OrthoDB" id="9782387at2"/>
<dbReference type="InterPro" id="IPR034457">
    <property type="entry name" value="Organic_radical-activating"/>
</dbReference>
<dbReference type="NCBIfam" id="TIGR02491">
    <property type="entry name" value="NrdG"/>
    <property type="match status" value="1"/>
</dbReference>
<keyword evidence="9" id="KW-0408">Iron</keyword>
<comment type="similarity">
    <text evidence="3 12">Belongs to the organic radical-activating enzymes family.</text>
</comment>
<proteinExistence type="inferred from homology"/>
<dbReference type="InterPro" id="IPR012837">
    <property type="entry name" value="NrdG"/>
</dbReference>
<dbReference type="Gene3D" id="3.20.20.70">
    <property type="entry name" value="Aldolase class I"/>
    <property type="match status" value="1"/>
</dbReference>
<dbReference type="Pfam" id="PF13353">
    <property type="entry name" value="Fer4_12"/>
    <property type="match status" value="1"/>
</dbReference>
<dbReference type="STRING" id="883114.HMPREF9709_00604"/>
<dbReference type="EMBL" id="AGEI01000018">
    <property type="protein sequence ID" value="EHR34731.1"/>
    <property type="molecule type" value="Genomic_DNA"/>
</dbReference>
<evidence type="ECO:0000256" key="12">
    <source>
        <dbReference type="PIRNR" id="PIRNR000368"/>
    </source>
</evidence>
<evidence type="ECO:0000256" key="6">
    <source>
        <dbReference type="ARBA" id="ARBA00022691"/>
    </source>
</evidence>
<dbReference type="GeneID" id="96998610"/>
<sequence length="171" mass="19491">MSYGGNYAQIRKFDVANGFGIRVSLFVTGCTHKCPGCFNALYQDPNYGEPWTEEQTDLVIEYLKDPAVRGLTLLGGEPFQNTWLTEVVRKAKKATGKEIWAYSGYTYEKLIEDPKRLELLKECDILIDGPFIMEKLDLRLKFRGSSNQRVIDVQETLKKGEVVELDIDNVD</sequence>
<dbReference type="PIRSF" id="PIRSF000368">
    <property type="entry name" value="NrdG"/>
    <property type="match status" value="1"/>
</dbReference>
<dbReference type="InterPro" id="IPR007197">
    <property type="entry name" value="rSAM"/>
</dbReference>
<evidence type="ECO:0000256" key="7">
    <source>
        <dbReference type="ARBA" id="ARBA00022723"/>
    </source>
</evidence>
<dbReference type="SUPFAM" id="SSF102114">
    <property type="entry name" value="Radical SAM enzymes"/>
    <property type="match status" value="1"/>
</dbReference>
<evidence type="ECO:0000256" key="11">
    <source>
        <dbReference type="ARBA" id="ARBA00047365"/>
    </source>
</evidence>
<evidence type="ECO:0000313" key="14">
    <source>
        <dbReference type="Proteomes" id="UP000004191"/>
    </source>
</evidence>
<evidence type="ECO:0000256" key="1">
    <source>
        <dbReference type="ARBA" id="ARBA00001966"/>
    </source>
</evidence>
<dbReference type="SFLD" id="SFLDG01066">
    <property type="entry name" value="organic_radical-activating_enz"/>
    <property type="match status" value="1"/>
</dbReference>
<evidence type="ECO:0000256" key="5">
    <source>
        <dbReference type="ARBA" id="ARBA00022485"/>
    </source>
</evidence>
<dbReference type="RefSeq" id="WP_005397856.1">
    <property type="nucleotide sequence ID" value="NZ_JH601088.1"/>
</dbReference>
<dbReference type="SFLD" id="SFLDS00029">
    <property type="entry name" value="Radical_SAM"/>
    <property type="match status" value="1"/>
</dbReference>
<keyword evidence="5" id="KW-0004">4Fe-4S</keyword>
<dbReference type="GO" id="GO:0004748">
    <property type="term" value="F:ribonucleoside-diphosphate reductase activity, thioredoxin disulfide as acceptor"/>
    <property type="evidence" value="ECO:0007669"/>
    <property type="project" value="TreeGrafter"/>
</dbReference>
<comment type="function">
    <text evidence="2 12">Activation of anaerobic ribonucleoside-triphosphate reductase under anaerobic conditions by generation of an organic free radical, using S-adenosylmethionine and reduced flavodoxin as cosubstrates to produce 5'-deoxy-adenosine.</text>
</comment>
<evidence type="ECO:0000313" key="13">
    <source>
        <dbReference type="EMBL" id="EHR34731.1"/>
    </source>
</evidence>
<dbReference type="PROSITE" id="PS01087">
    <property type="entry name" value="RADICAL_ACTIVATING"/>
    <property type="match status" value="1"/>
</dbReference>
<keyword evidence="14" id="KW-1185">Reference proteome</keyword>
<dbReference type="GO" id="GO:0051539">
    <property type="term" value="F:4 iron, 4 sulfur cluster binding"/>
    <property type="evidence" value="ECO:0007669"/>
    <property type="project" value="UniProtKB-KW"/>
</dbReference>
<dbReference type="Proteomes" id="UP000004191">
    <property type="component" value="Unassembled WGS sequence"/>
</dbReference>
<organism evidence="13 14">
    <name type="scientific">Helcococcus kunzii ATCC 51366</name>
    <dbReference type="NCBI Taxonomy" id="883114"/>
    <lineage>
        <taxon>Bacteria</taxon>
        <taxon>Bacillati</taxon>
        <taxon>Bacillota</taxon>
        <taxon>Tissierellia</taxon>
        <taxon>Tissierellales</taxon>
        <taxon>Peptoniphilaceae</taxon>
        <taxon>Helcococcus</taxon>
    </lineage>
</organism>
<evidence type="ECO:0000256" key="4">
    <source>
        <dbReference type="ARBA" id="ARBA00014281"/>
    </source>
</evidence>
<comment type="caution">
    <text evidence="13">The sequence shown here is derived from an EMBL/GenBank/DDBJ whole genome shotgun (WGS) entry which is preliminary data.</text>
</comment>
<dbReference type="PATRIC" id="fig|883114.3.peg.596"/>
<reference evidence="13 14" key="1">
    <citation type="submission" date="2012-01" db="EMBL/GenBank/DDBJ databases">
        <title>The Genome Sequence of Helcococcus kunzii ATCC 51366.</title>
        <authorList>
            <consortium name="The Broad Institute Genome Sequencing Platform"/>
            <person name="Earl A."/>
            <person name="Ward D."/>
            <person name="Feldgarden M."/>
            <person name="Gevers D."/>
            <person name="Huys G."/>
            <person name="Young S.K."/>
            <person name="Zeng Q."/>
            <person name="Gargeya S."/>
            <person name="Fitzgerald M."/>
            <person name="Haas B."/>
            <person name="Abouelleil A."/>
            <person name="Alvarado L."/>
            <person name="Arachchi H.M."/>
            <person name="Berlin A."/>
            <person name="Chapman S.B."/>
            <person name="Gearin G."/>
            <person name="Goldberg J."/>
            <person name="Griggs A."/>
            <person name="Gujja S."/>
            <person name="Hansen M."/>
            <person name="Heiman D."/>
            <person name="Howarth C."/>
            <person name="Larimer J."/>
            <person name="Lui A."/>
            <person name="MacDonald P.J.P."/>
            <person name="McCowen C."/>
            <person name="Montmayeur A."/>
            <person name="Murphy C."/>
            <person name="Neiman D."/>
            <person name="Pearson M."/>
            <person name="Priest M."/>
            <person name="Roberts A."/>
            <person name="Saif S."/>
            <person name="Shea T."/>
            <person name="Sisk P."/>
            <person name="Stolte C."/>
            <person name="Sykes S."/>
            <person name="Wortman J."/>
            <person name="Nusbaum C."/>
            <person name="Birren B."/>
        </authorList>
    </citation>
    <scope>NUCLEOTIDE SEQUENCE [LARGE SCALE GENOMIC DNA]</scope>
    <source>
        <strain evidence="13 14">ATCC 51366</strain>
    </source>
</reference>